<reference evidence="8" key="1">
    <citation type="journal article" date="2024" name="J Bioinform Genom">
        <title>Complete genome sequence of the type strain bacterium Sphaerochaeta associata GLS2t (VKM B-2742)t.</title>
        <authorList>
            <person name="Troshina O.Y."/>
            <person name="Tepeeva A.N."/>
            <person name="Arzamasceva V.O."/>
            <person name="Whitman W.B."/>
            <person name="Varghese N."/>
            <person name="Shapiro N."/>
            <person name="Woyke T."/>
            <person name="Kripides N.C."/>
            <person name="Vasilenko O.V."/>
        </authorList>
    </citation>
    <scope>NUCLEOTIDE SEQUENCE [LARGE SCALE GENOMIC DNA]</scope>
    <source>
        <strain evidence="8">GLS2T</strain>
    </source>
</reference>
<evidence type="ECO:0000256" key="5">
    <source>
        <dbReference type="SAM" id="Phobius"/>
    </source>
</evidence>
<keyword evidence="3 5" id="KW-1133">Transmembrane helix</keyword>
<dbReference type="InterPro" id="IPR007016">
    <property type="entry name" value="O-antigen_ligase-rel_domated"/>
</dbReference>
<evidence type="ECO:0000256" key="3">
    <source>
        <dbReference type="ARBA" id="ARBA00022989"/>
    </source>
</evidence>
<feature type="transmembrane region" description="Helical" evidence="5">
    <location>
        <begin position="352"/>
        <end position="369"/>
    </location>
</feature>
<feature type="transmembrane region" description="Helical" evidence="5">
    <location>
        <begin position="6"/>
        <end position="31"/>
    </location>
</feature>
<keyword evidence="4 5" id="KW-0472">Membrane</keyword>
<name>A0ABY4DB75_9SPIR</name>
<dbReference type="EMBL" id="CP094929">
    <property type="protein sequence ID" value="UOM51440.1"/>
    <property type="molecule type" value="Genomic_DNA"/>
</dbReference>
<feature type="transmembrane region" description="Helical" evidence="5">
    <location>
        <begin position="160"/>
        <end position="193"/>
    </location>
</feature>
<dbReference type="PANTHER" id="PTHR37422:SF13">
    <property type="entry name" value="LIPOPOLYSACCHARIDE BIOSYNTHESIS PROTEIN PA4999-RELATED"/>
    <property type="match status" value="1"/>
</dbReference>
<protein>
    <submittedName>
        <fullName evidence="7">O-antigen ligase family protein</fullName>
    </submittedName>
</protein>
<dbReference type="GO" id="GO:0016874">
    <property type="term" value="F:ligase activity"/>
    <property type="evidence" value="ECO:0007669"/>
    <property type="project" value="UniProtKB-KW"/>
</dbReference>
<gene>
    <name evidence="7" type="ORF">MUG09_01465</name>
</gene>
<evidence type="ECO:0000313" key="7">
    <source>
        <dbReference type="EMBL" id="UOM51440.1"/>
    </source>
</evidence>
<keyword evidence="8" id="KW-1185">Reference proteome</keyword>
<feature type="transmembrane region" description="Helical" evidence="5">
    <location>
        <begin position="298"/>
        <end position="319"/>
    </location>
</feature>
<feature type="transmembrane region" description="Helical" evidence="5">
    <location>
        <begin position="97"/>
        <end position="115"/>
    </location>
</feature>
<comment type="subcellular location">
    <subcellularLocation>
        <location evidence="1">Membrane</location>
        <topology evidence="1">Multi-pass membrane protein</topology>
    </subcellularLocation>
</comment>
<evidence type="ECO:0000259" key="6">
    <source>
        <dbReference type="Pfam" id="PF04932"/>
    </source>
</evidence>
<feature type="transmembrane region" description="Helical" evidence="5">
    <location>
        <begin position="66"/>
        <end position="85"/>
    </location>
</feature>
<evidence type="ECO:0000313" key="8">
    <source>
        <dbReference type="Proteomes" id="UP000829708"/>
    </source>
</evidence>
<organism evidence="7 8">
    <name type="scientific">Sphaerochaeta associata</name>
    <dbReference type="NCBI Taxonomy" id="1129264"/>
    <lineage>
        <taxon>Bacteria</taxon>
        <taxon>Pseudomonadati</taxon>
        <taxon>Spirochaetota</taxon>
        <taxon>Spirochaetia</taxon>
        <taxon>Spirochaetales</taxon>
        <taxon>Sphaerochaetaceae</taxon>
        <taxon>Sphaerochaeta</taxon>
    </lineage>
</organism>
<dbReference type="RefSeq" id="WP_244772806.1">
    <property type="nucleotide sequence ID" value="NZ_CP094929.1"/>
</dbReference>
<dbReference type="InterPro" id="IPR051533">
    <property type="entry name" value="WaaL-like"/>
</dbReference>
<dbReference type="Pfam" id="PF04932">
    <property type="entry name" value="Wzy_C"/>
    <property type="match status" value="1"/>
</dbReference>
<accession>A0ABY4DB75</accession>
<evidence type="ECO:0000256" key="2">
    <source>
        <dbReference type="ARBA" id="ARBA00022692"/>
    </source>
</evidence>
<dbReference type="Proteomes" id="UP000829708">
    <property type="component" value="Chromosome"/>
</dbReference>
<evidence type="ECO:0000256" key="1">
    <source>
        <dbReference type="ARBA" id="ARBA00004141"/>
    </source>
</evidence>
<evidence type="ECO:0000256" key="4">
    <source>
        <dbReference type="ARBA" id="ARBA00023136"/>
    </source>
</evidence>
<keyword evidence="7" id="KW-0436">Ligase</keyword>
<sequence>MILFLVFFIAFANVRPAYVIIEIVFIGVFLIRAFTRNMRLEFYAYWSIAYLLVGLVSAIFSSYITVSFQMLISTIQVLVVTNLLLPYIRDNERNCDLFQIGIILAIASLGIRLIVTTPFSSLGLMRAGSSIGYNANEFGFIFAYGTTVLSYLFLENRKKIYLPIIVVFSILCLLSGSRTALAVMLISFSIQIIGHYTQQGDILKFIKGIFFLGVILILLIILITQNEVLYDILGRRVVTFFESLTGRETSEGSTLIRLSMISDALDLFVKKPLLGSGLNTFRIYSGYGTYSHNNYTELLVSIGLVGIFIYYSLFIWLLIKVIRLYKTTKEGKYICVVALVFAALIGDLGTVSYYSESLYVIWLFFVSLIDRKSINSRKMLGVSY</sequence>
<keyword evidence="2 5" id="KW-0812">Transmembrane</keyword>
<feature type="transmembrane region" description="Helical" evidence="5">
    <location>
        <begin position="43"/>
        <end position="60"/>
    </location>
</feature>
<feature type="domain" description="O-antigen ligase-related" evidence="6">
    <location>
        <begin position="165"/>
        <end position="310"/>
    </location>
</feature>
<feature type="transmembrane region" description="Helical" evidence="5">
    <location>
        <begin position="205"/>
        <end position="223"/>
    </location>
</feature>
<proteinExistence type="predicted"/>
<dbReference type="PANTHER" id="PTHR37422">
    <property type="entry name" value="TEICHURONIC ACID BIOSYNTHESIS PROTEIN TUAE"/>
    <property type="match status" value="1"/>
</dbReference>